<protein>
    <recommendedName>
        <fullName evidence="4">Secreted protein</fullName>
    </recommendedName>
</protein>
<keyword evidence="3" id="KW-1185">Reference proteome</keyword>
<reference evidence="2 3" key="1">
    <citation type="submission" date="2022-11" db="EMBL/GenBank/DDBJ databases">
        <title>Minimal conservation of predation-associated metabolite biosynthetic gene clusters underscores biosynthetic potential of Myxococcota including descriptions for ten novel species: Archangium lansinium sp. nov., Myxococcus landrumus sp. nov., Nannocystis bai.</title>
        <authorList>
            <person name="Ahearne A."/>
            <person name="Stevens C."/>
            <person name="Dowd S."/>
        </authorList>
    </citation>
    <scope>NUCLEOTIDE SEQUENCE [LARGE SCALE GENOMIC DNA]</scope>
    <source>
        <strain evidence="2 3">NCELM</strain>
    </source>
</reference>
<dbReference type="EMBL" id="JAQNDN010000001">
    <property type="protein sequence ID" value="MDC0666207.1"/>
    <property type="molecule type" value="Genomic_DNA"/>
</dbReference>
<name>A0ABT5AWI6_9BACT</name>
<dbReference type="RefSeq" id="WP_271993651.1">
    <property type="nucleotide sequence ID" value="NZ_JAQNDN010000001.1"/>
</dbReference>
<evidence type="ECO:0000313" key="2">
    <source>
        <dbReference type="EMBL" id="MDC0666207.1"/>
    </source>
</evidence>
<accession>A0ABT5AWI6</accession>
<organism evidence="2 3">
    <name type="scientific">Nannocystis radixulma</name>
    <dbReference type="NCBI Taxonomy" id="2995305"/>
    <lineage>
        <taxon>Bacteria</taxon>
        <taxon>Pseudomonadati</taxon>
        <taxon>Myxococcota</taxon>
        <taxon>Polyangia</taxon>
        <taxon>Nannocystales</taxon>
        <taxon>Nannocystaceae</taxon>
        <taxon>Nannocystis</taxon>
    </lineage>
</organism>
<feature type="transmembrane region" description="Helical" evidence="1">
    <location>
        <begin position="15"/>
        <end position="36"/>
    </location>
</feature>
<evidence type="ECO:0000313" key="3">
    <source>
        <dbReference type="Proteomes" id="UP001217838"/>
    </source>
</evidence>
<dbReference type="Proteomes" id="UP001217838">
    <property type="component" value="Unassembled WGS sequence"/>
</dbReference>
<keyword evidence="1" id="KW-0812">Transmembrane</keyword>
<evidence type="ECO:0008006" key="4">
    <source>
        <dbReference type="Google" id="ProtNLM"/>
    </source>
</evidence>
<gene>
    <name evidence="2" type="ORF">POL58_00595</name>
</gene>
<comment type="caution">
    <text evidence="2">The sequence shown here is derived from an EMBL/GenBank/DDBJ whole genome shotgun (WGS) entry which is preliminary data.</text>
</comment>
<evidence type="ECO:0000256" key="1">
    <source>
        <dbReference type="SAM" id="Phobius"/>
    </source>
</evidence>
<sequence>MSLVSPELLIVVSELLVVVSSGLLVVVVSELLVVVVSELLVVGASPELLVASPELLVSGAPLDPPVVPASWFVPLSPPHAAADTSDSAPAIVITLTLISAPCFAGLGSEAIVTLSTTKRTFVRMLVCGSRCAEGPGSRRAVATRRGAQGL</sequence>
<proteinExistence type="predicted"/>
<keyword evidence="1" id="KW-1133">Transmembrane helix</keyword>
<keyword evidence="1" id="KW-0472">Membrane</keyword>